<evidence type="ECO:0000313" key="2">
    <source>
        <dbReference type="EMBL" id="QEG36155.1"/>
    </source>
</evidence>
<dbReference type="InterPro" id="IPR011044">
    <property type="entry name" value="Quino_amine_DH_bsu"/>
</dbReference>
<evidence type="ECO:0000256" key="1">
    <source>
        <dbReference type="SAM" id="Phobius"/>
    </source>
</evidence>
<keyword evidence="1" id="KW-0812">Transmembrane</keyword>
<sequence>MKVQLFGKDWSLSWRSLGTVFWLFVFTGLIAGTLRALIEPHLRYVDLDWRLEPNLPRDTSTISPLENLAAGEEPIQSPTQTADPLTQLIQGATGPGQVVLPKIIPLAQELAFCRFYLGRDFTTCFCSGEPWFQVEWEDRAYRCRGQFVDLTQPLGEFTHLKPLDIRRSLQASGSFQGGPAPGVAGYEQLSEGSFRYAVGEITNPVSGLSTLSYARKGDWLSFPSKFAAPAENSHGPWSMYQSAQRFPWIGIDYAANLKEGTLTAVALTHEIDTQQFPLAWQGPPSATTSEWLAGDAAGRLAPEGFVASYTNYQHGLVAAAFQLPQDRCVLLLYSAHAGNVLAVNPLPFGAQATAGRSLSRLQFSPNGWLLAAYDQAGELYFFHTKTLKLLRHYPQTDGRENRHKTVRLAFNSRGDRLIAPSKGGDLIEVDFFANRLQRLGCKFPVSAFAYATSYDQVDTLMTVSAESGWLVKYRLDQGTAAREAKFLLAGLYPKARYLNFSEDGSQLCGIVSEATGAWHEPPTGKPLRETESRLLVWDFSGPDWLDPVPRSPQFWPLQNGGFVSGNFVQLVTAADGFHVWVNHPVRGLIDIPSREISRDTLNQAILLSSVVRPLERPRGGDSP</sequence>
<dbReference type="AlphaFoldDB" id="A0A5B9QEX5"/>
<gene>
    <name evidence="2" type="ORF">Pr1d_34640</name>
</gene>
<dbReference type="RefSeq" id="WP_148074544.1">
    <property type="nucleotide sequence ID" value="NZ_CP042913.1"/>
</dbReference>
<dbReference type="SUPFAM" id="SSF50969">
    <property type="entry name" value="YVTN repeat-like/Quinoprotein amine dehydrogenase"/>
    <property type="match status" value="1"/>
</dbReference>
<keyword evidence="1" id="KW-1133">Transmembrane helix</keyword>
<proteinExistence type="predicted"/>
<organism evidence="2 3">
    <name type="scientific">Bythopirellula goksoeyrii</name>
    <dbReference type="NCBI Taxonomy" id="1400387"/>
    <lineage>
        <taxon>Bacteria</taxon>
        <taxon>Pseudomonadati</taxon>
        <taxon>Planctomycetota</taxon>
        <taxon>Planctomycetia</taxon>
        <taxon>Pirellulales</taxon>
        <taxon>Lacipirellulaceae</taxon>
        <taxon>Bythopirellula</taxon>
    </lineage>
</organism>
<keyword evidence="1" id="KW-0472">Membrane</keyword>
<reference evidence="2 3" key="1">
    <citation type="submission" date="2019-08" db="EMBL/GenBank/DDBJ databases">
        <title>Deep-cultivation of Planctomycetes and their phenomic and genomic characterization uncovers novel biology.</title>
        <authorList>
            <person name="Wiegand S."/>
            <person name="Jogler M."/>
            <person name="Boedeker C."/>
            <person name="Pinto D."/>
            <person name="Vollmers J."/>
            <person name="Rivas-Marin E."/>
            <person name="Kohn T."/>
            <person name="Peeters S.H."/>
            <person name="Heuer A."/>
            <person name="Rast P."/>
            <person name="Oberbeckmann S."/>
            <person name="Bunk B."/>
            <person name="Jeske O."/>
            <person name="Meyerdierks A."/>
            <person name="Storesund J.E."/>
            <person name="Kallscheuer N."/>
            <person name="Luecker S."/>
            <person name="Lage O.M."/>
            <person name="Pohl T."/>
            <person name="Merkel B.J."/>
            <person name="Hornburger P."/>
            <person name="Mueller R.-W."/>
            <person name="Bruemmer F."/>
            <person name="Labrenz M."/>
            <person name="Spormann A.M."/>
            <person name="Op den Camp H."/>
            <person name="Overmann J."/>
            <person name="Amann R."/>
            <person name="Jetten M.S.M."/>
            <person name="Mascher T."/>
            <person name="Medema M.H."/>
            <person name="Devos D.P."/>
            <person name="Kaster A.-K."/>
            <person name="Ovreas L."/>
            <person name="Rohde M."/>
            <person name="Galperin M.Y."/>
            <person name="Jogler C."/>
        </authorList>
    </citation>
    <scope>NUCLEOTIDE SEQUENCE [LARGE SCALE GENOMIC DNA]</scope>
    <source>
        <strain evidence="2 3">Pr1d</strain>
    </source>
</reference>
<dbReference type="KEGG" id="bgok:Pr1d_34640"/>
<keyword evidence="3" id="KW-1185">Reference proteome</keyword>
<accession>A0A5B9QEX5</accession>
<evidence type="ECO:0008006" key="4">
    <source>
        <dbReference type="Google" id="ProtNLM"/>
    </source>
</evidence>
<dbReference type="Proteomes" id="UP000323917">
    <property type="component" value="Chromosome"/>
</dbReference>
<name>A0A5B9QEX5_9BACT</name>
<dbReference type="EMBL" id="CP042913">
    <property type="protein sequence ID" value="QEG36155.1"/>
    <property type="molecule type" value="Genomic_DNA"/>
</dbReference>
<evidence type="ECO:0000313" key="3">
    <source>
        <dbReference type="Proteomes" id="UP000323917"/>
    </source>
</evidence>
<protein>
    <recommendedName>
        <fullName evidence="4">WD domain, G-beta repeat</fullName>
    </recommendedName>
</protein>
<feature type="transmembrane region" description="Helical" evidence="1">
    <location>
        <begin position="20"/>
        <end position="38"/>
    </location>
</feature>